<comment type="subcellular location">
    <subcellularLocation>
        <location evidence="1">Cell membrane</location>
        <topology evidence="1">Single-pass type I membrane protein</topology>
    </subcellularLocation>
</comment>
<dbReference type="PANTHER" id="PTHR48063">
    <property type="entry name" value="LRR RECEPTOR-LIKE KINASE"/>
    <property type="match status" value="1"/>
</dbReference>
<dbReference type="InterPro" id="IPR003591">
    <property type="entry name" value="Leu-rich_rpt_typical-subtyp"/>
</dbReference>
<dbReference type="SUPFAM" id="SSF52058">
    <property type="entry name" value="L domain-like"/>
    <property type="match status" value="2"/>
</dbReference>
<dbReference type="Gramene" id="TVU24872">
    <property type="protein sequence ID" value="TVU24872"/>
    <property type="gene ID" value="EJB05_27334"/>
</dbReference>
<sequence length="825" mass="91857">MHRAAAKLLLLIAAGNLSLVTHAWHQHHVPAAGNVSASCRPHERDALLAFKHGITNDTINLLASWRPGKDCCRWTGITCSSTTGNVLKLDLGWKYQDPALVGQISPSLLALQYLEYLDLSNYFLEGPNSSVPEFLGSMKNLRHLDLSYIPFSGKVPPMLGNLSNLRYLDLSWMQNSYSTDISWLANLQFLEYIDMSYTNLSTIVDFPLVANMIPTLNHIILINCSLPSADQSIPHFNLTKLQDLDLSRNFFGHSIASCWFWNATSIKTLGLVSTHLGGHFPDALGGMVSLQNLDFNNNGNAATMTVDLKNLCELKTLWLDGSFSSGNITQFVERLPRCSSNKLFFLSSADNNMTGVLPYVMGHLTRLTFIYLSNNSIRGDIPPELGKLHLLDELILSSNQLSGHIPLLPTSIKVLDISMNCLSGHLPLEFVAPNLEVLILSSNQITGEVPDSLCESRKMWILDLSNNLFKGELPHCSSMQKMFFLLVSNNSFSGMFPLWIQNFSSMVFLDLSWNKLYGTLPRWIGDLASLRFLQLSHNKFCGDIPENITDLGALQYLNLAANNISGLIPLSWTNLVKMTLKSPPVAPWDDDTYNINYLSQKGEEILSLVLKHKVLMYGSQGIFDIVGIDLSQNYLTGNIPDEITFLNRLSNLNLSWNHLSGQIPENIGLMKSLESLDLSRNNLSGAIPSSLSDLTYLSSLDLSYNNLTGGIPFGRQLDTLYTEDPSIYNGNGGLCGPPLRRSCSDSNSTESGNKMTREKGCETVFFYFGLGSGFTVGLWVVFCVMLFKKTWRISYYRLLDRAYDIVYVFVVVTWGRLAGQATAEY</sequence>
<dbReference type="OrthoDB" id="621599at2759"/>
<evidence type="ECO:0000256" key="10">
    <source>
        <dbReference type="ARBA" id="ARBA00023136"/>
    </source>
</evidence>
<evidence type="ECO:0000256" key="7">
    <source>
        <dbReference type="ARBA" id="ARBA00022729"/>
    </source>
</evidence>
<dbReference type="FunFam" id="3.80.10.10:FF:000095">
    <property type="entry name" value="LRR receptor-like serine/threonine-protein kinase GSO1"/>
    <property type="match status" value="1"/>
</dbReference>
<dbReference type="InterPro" id="IPR046956">
    <property type="entry name" value="RLP23-like"/>
</dbReference>
<dbReference type="Pfam" id="PF13855">
    <property type="entry name" value="LRR_8"/>
    <property type="match status" value="1"/>
</dbReference>
<evidence type="ECO:0000256" key="6">
    <source>
        <dbReference type="ARBA" id="ARBA00022692"/>
    </source>
</evidence>
<dbReference type="FunFam" id="3.80.10.10:FF:000111">
    <property type="entry name" value="LRR receptor-like serine/threonine-protein kinase ERECTA"/>
    <property type="match status" value="1"/>
</dbReference>
<accession>A0A5J9UM97</accession>
<dbReference type="PRINTS" id="PR00019">
    <property type="entry name" value="LEURICHRPT"/>
</dbReference>
<feature type="transmembrane region" description="Helical" evidence="12">
    <location>
        <begin position="764"/>
        <end position="787"/>
    </location>
</feature>
<keyword evidence="4" id="KW-0433">Leucine-rich repeat</keyword>
<evidence type="ECO:0000256" key="2">
    <source>
        <dbReference type="ARBA" id="ARBA00009592"/>
    </source>
</evidence>
<evidence type="ECO:0000256" key="11">
    <source>
        <dbReference type="ARBA" id="ARBA00023180"/>
    </source>
</evidence>
<proteinExistence type="inferred from homology"/>
<keyword evidence="9 12" id="KW-1133">Transmembrane helix</keyword>
<dbReference type="Proteomes" id="UP000324897">
    <property type="component" value="Chromosome 2"/>
</dbReference>
<keyword evidence="10 12" id="KW-0472">Membrane</keyword>
<feature type="non-terminal residue" evidence="15">
    <location>
        <position position="1"/>
    </location>
</feature>
<keyword evidence="3" id="KW-1003">Cell membrane</keyword>
<dbReference type="SMART" id="SM00369">
    <property type="entry name" value="LRR_TYP"/>
    <property type="match status" value="6"/>
</dbReference>
<keyword evidence="16" id="KW-1185">Reference proteome</keyword>
<feature type="domain" description="Leucine-rich repeat-containing N-terminal plant-type" evidence="14">
    <location>
        <begin position="41"/>
        <end position="80"/>
    </location>
</feature>
<dbReference type="InterPro" id="IPR013210">
    <property type="entry name" value="LRR_N_plant-typ"/>
</dbReference>
<evidence type="ECO:0000256" key="9">
    <source>
        <dbReference type="ARBA" id="ARBA00022989"/>
    </source>
</evidence>
<reference evidence="15 16" key="1">
    <citation type="journal article" date="2019" name="Sci. Rep.">
        <title>A high-quality genome of Eragrostis curvula grass provides insights into Poaceae evolution and supports new strategies to enhance forage quality.</title>
        <authorList>
            <person name="Carballo J."/>
            <person name="Santos B.A.C.M."/>
            <person name="Zappacosta D."/>
            <person name="Garbus I."/>
            <person name="Selva J.P."/>
            <person name="Gallo C.A."/>
            <person name="Diaz A."/>
            <person name="Albertini E."/>
            <person name="Caccamo M."/>
            <person name="Echenique V."/>
        </authorList>
    </citation>
    <scope>NUCLEOTIDE SEQUENCE [LARGE SCALE GENOMIC DNA]</scope>
    <source>
        <strain evidence="16">cv. Victoria</strain>
        <tissue evidence="15">Leaf</tissue>
    </source>
</reference>
<dbReference type="PANTHER" id="PTHR48063:SF55">
    <property type="entry name" value="LEUCINE-RICH REPEAT-CONTAINING N-TERMINAL PLANT-TYPE DOMAIN-CONTAINING PROTEIN"/>
    <property type="match status" value="1"/>
</dbReference>
<protein>
    <recommendedName>
        <fullName evidence="14">Leucine-rich repeat-containing N-terminal plant-type domain-containing protein</fullName>
    </recommendedName>
</protein>
<keyword evidence="6 12" id="KW-0812">Transmembrane</keyword>
<evidence type="ECO:0000313" key="16">
    <source>
        <dbReference type="Proteomes" id="UP000324897"/>
    </source>
</evidence>
<keyword evidence="7 13" id="KW-0732">Signal</keyword>
<dbReference type="AlphaFoldDB" id="A0A5J9UM97"/>
<dbReference type="InterPro" id="IPR001611">
    <property type="entry name" value="Leu-rich_rpt"/>
</dbReference>
<dbReference type="Pfam" id="PF00560">
    <property type="entry name" value="LRR_1"/>
    <property type="match status" value="7"/>
</dbReference>
<dbReference type="Gene3D" id="3.80.10.10">
    <property type="entry name" value="Ribonuclease Inhibitor"/>
    <property type="match status" value="4"/>
</dbReference>
<comment type="caution">
    <text evidence="15">The sequence shown here is derived from an EMBL/GenBank/DDBJ whole genome shotgun (WGS) entry which is preliminary data.</text>
</comment>
<evidence type="ECO:0000256" key="1">
    <source>
        <dbReference type="ARBA" id="ARBA00004251"/>
    </source>
</evidence>
<organism evidence="15 16">
    <name type="scientific">Eragrostis curvula</name>
    <name type="common">weeping love grass</name>
    <dbReference type="NCBI Taxonomy" id="38414"/>
    <lineage>
        <taxon>Eukaryota</taxon>
        <taxon>Viridiplantae</taxon>
        <taxon>Streptophyta</taxon>
        <taxon>Embryophyta</taxon>
        <taxon>Tracheophyta</taxon>
        <taxon>Spermatophyta</taxon>
        <taxon>Magnoliopsida</taxon>
        <taxon>Liliopsida</taxon>
        <taxon>Poales</taxon>
        <taxon>Poaceae</taxon>
        <taxon>PACMAD clade</taxon>
        <taxon>Chloridoideae</taxon>
        <taxon>Eragrostideae</taxon>
        <taxon>Eragrostidinae</taxon>
        <taxon>Eragrostis</taxon>
    </lineage>
</organism>
<keyword evidence="5" id="KW-1070">Brassinosteroid signaling pathway</keyword>
<dbReference type="InterPro" id="IPR032675">
    <property type="entry name" value="LRR_dom_sf"/>
</dbReference>
<comment type="similarity">
    <text evidence="2">Belongs to the RLP family.</text>
</comment>
<name>A0A5J9UM97_9POAL</name>
<feature type="chain" id="PRO_5023810389" description="Leucine-rich repeat-containing N-terminal plant-type domain-containing protein" evidence="13">
    <location>
        <begin position="24"/>
        <end position="825"/>
    </location>
</feature>
<evidence type="ECO:0000259" key="14">
    <source>
        <dbReference type="Pfam" id="PF08263"/>
    </source>
</evidence>
<evidence type="ECO:0000256" key="5">
    <source>
        <dbReference type="ARBA" id="ARBA00022626"/>
    </source>
</evidence>
<gene>
    <name evidence="15" type="ORF">EJB05_27334</name>
</gene>
<evidence type="ECO:0000256" key="12">
    <source>
        <dbReference type="SAM" id="Phobius"/>
    </source>
</evidence>
<evidence type="ECO:0000313" key="15">
    <source>
        <dbReference type="EMBL" id="TVU24872.1"/>
    </source>
</evidence>
<dbReference type="Pfam" id="PF08263">
    <property type="entry name" value="LRRNT_2"/>
    <property type="match status" value="1"/>
</dbReference>
<evidence type="ECO:0000256" key="4">
    <source>
        <dbReference type="ARBA" id="ARBA00022614"/>
    </source>
</evidence>
<dbReference type="GO" id="GO:0005886">
    <property type="term" value="C:plasma membrane"/>
    <property type="evidence" value="ECO:0007669"/>
    <property type="project" value="UniProtKB-SubCell"/>
</dbReference>
<feature type="signal peptide" evidence="13">
    <location>
        <begin position="1"/>
        <end position="23"/>
    </location>
</feature>
<dbReference type="GO" id="GO:0009742">
    <property type="term" value="P:brassinosteroid mediated signaling pathway"/>
    <property type="evidence" value="ECO:0007669"/>
    <property type="project" value="UniProtKB-KW"/>
</dbReference>
<evidence type="ECO:0000256" key="8">
    <source>
        <dbReference type="ARBA" id="ARBA00022737"/>
    </source>
</evidence>
<dbReference type="EMBL" id="RWGY01000013">
    <property type="protein sequence ID" value="TVU24872.1"/>
    <property type="molecule type" value="Genomic_DNA"/>
</dbReference>
<keyword evidence="11" id="KW-0325">Glycoprotein</keyword>
<evidence type="ECO:0000256" key="3">
    <source>
        <dbReference type="ARBA" id="ARBA00022475"/>
    </source>
</evidence>
<keyword evidence="8" id="KW-0677">Repeat</keyword>
<dbReference type="FunFam" id="3.80.10.10:FF:000649">
    <property type="entry name" value="Leucine Rich Repeat family protein"/>
    <property type="match status" value="1"/>
</dbReference>
<evidence type="ECO:0000256" key="13">
    <source>
        <dbReference type="SAM" id="SignalP"/>
    </source>
</evidence>